<name>A0AAV4MQK9_9ARAC</name>
<dbReference type="EMBL" id="BPLQ01000752">
    <property type="protein sequence ID" value="GIX74627.1"/>
    <property type="molecule type" value="Genomic_DNA"/>
</dbReference>
<protein>
    <submittedName>
        <fullName evidence="2">Uncharacterized protein</fullName>
    </submittedName>
</protein>
<evidence type="ECO:0000256" key="1">
    <source>
        <dbReference type="SAM" id="SignalP"/>
    </source>
</evidence>
<feature type="chain" id="PRO_5043315810" evidence="1">
    <location>
        <begin position="18"/>
        <end position="141"/>
    </location>
</feature>
<sequence>MKVFIFALLACIAVSQAWLEHDLPARVPLVSNVPYPYGIVAPISAVRDVRGSASNVYSAGLGYNYGYNVYDRRFNDVALGYRGVVGFNAPLVGLGGIRGLNAPLVGLGGIRGLIAPLVGFGGIRGLNAPLVGFDGIHGLRK</sequence>
<evidence type="ECO:0000313" key="2">
    <source>
        <dbReference type="EMBL" id="GIX74627.1"/>
    </source>
</evidence>
<evidence type="ECO:0000313" key="3">
    <source>
        <dbReference type="Proteomes" id="UP001054837"/>
    </source>
</evidence>
<accession>A0AAV4MQK9</accession>
<keyword evidence="1" id="KW-0732">Signal</keyword>
<organism evidence="2 3">
    <name type="scientific">Caerostris darwini</name>
    <dbReference type="NCBI Taxonomy" id="1538125"/>
    <lineage>
        <taxon>Eukaryota</taxon>
        <taxon>Metazoa</taxon>
        <taxon>Ecdysozoa</taxon>
        <taxon>Arthropoda</taxon>
        <taxon>Chelicerata</taxon>
        <taxon>Arachnida</taxon>
        <taxon>Araneae</taxon>
        <taxon>Araneomorphae</taxon>
        <taxon>Entelegynae</taxon>
        <taxon>Araneoidea</taxon>
        <taxon>Araneidae</taxon>
        <taxon>Caerostris</taxon>
    </lineage>
</organism>
<dbReference type="AlphaFoldDB" id="A0AAV4MQK9"/>
<feature type="signal peptide" evidence="1">
    <location>
        <begin position="1"/>
        <end position="17"/>
    </location>
</feature>
<gene>
    <name evidence="2" type="ORF">CDAR_365991</name>
</gene>
<dbReference type="Proteomes" id="UP001054837">
    <property type="component" value="Unassembled WGS sequence"/>
</dbReference>
<reference evidence="2 3" key="1">
    <citation type="submission" date="2021-06" db="EMBL/GenBank/DDBJ databases">
        <title>Caerostris darwini draft genome.</title>
        <authorList>
            <person name="Kono N."/>
            <person name="Arakawa K."/>
        </authorList>
    </citation>
    <scope>NUCLEOTIDE SEQUENCE [LARGE SCALE GENOMIC DNA]</scope>
</reference>
<proteinExistence type="predicted"/>
<comment type="caution">
    <text evidence="2">The sequence shown here is derived from an EMBL/GenBank/DDBJ whole genome shotgun (WGS) entry which is preliminary data.</text>
</comment>
<keyword evidence="3" id="KW-1185">Reference proteome</keyword>